<dbReference type="AlphaFoldDB" id="A0A6J4U553"/>
<accession>A0A6J4U553</accession>
<evidence type="ECO:0000313" key="1">
    <source>
        <dbReference type="EMBL" id="CAA9540200.1"/>
    </source>
</evidence>
<organism evidence="1">
    <name type="scientific">uncultured Thermomicrobiales bacterium</name>
    <dbReference type="NCBI Taxonomy" id="1645740"/>
    <lineage>
        <taxon>Bacteria</taxon>
        <taxon>Pseudomonadati</taxon>
        <taxon>Thermomicrobiota</taxon>
        <taxon>Thermomicrobia</taxon>
        <taxon>Thermomicrobiales</taxon>
        <taxon>environmental samples</taxon>
    </lineage>
</organism>
<reference evidence="1" key="1">
    <citation type="submission" date="2020-02" db="EMBL/GenBank/DDBJ databases">
        <authorList>
            <person name="Meier V. D."/>
        </authorList>
    </citation>
    <scope>NUCLEOTIDE SEQUENCE</scope>
    <source>
        <strain evidence="1">AVDCRST_MAG59</strain>
    </source>
</reference>
<protein>
    <submittedName>
        <fullName evidence="1">Uncharacterized protein</fullName>
    </submittedName>
</protein>
<sequence>MTAPADRFSPRFALSLRDAEELLAAGAVAVGRRHADAGFGGGLEGEDPPGNG</sequence>
<dbReference type="EMBL" id="CADCWF010000037">
    <property type="protein sequence ID" value="CAA9540200.1"/>
    <property type="molecule type" value="Genomic_DNA"/>
</dbReference>
<gene>
    <name evidence="1" type="ORF">AVDCRST_MAG59-723</name>
</gene>
<proteinExistence type="predicted"/>
<name>A0A6J4U553_9BACT</name>